<dbReference type="InterPro" id="IPR020846">
    <property type="entry name" value="MFS_dom"/>
</dbReference>
<comment type="caution">
    <text evidence="8">The sequence shown here is derived from an EMBL/GenBank/DDBJ whole genome shotgun (WGS) entry which is preliminary data.</text>
</comment>
<dbReference type="InterPro" id="IPR001958">
    <property type="entry name" value="Tet-R_TetA/multi-R_MdtG-like"/>
</dbReference>
<name>A0A2P8HQ52_CHINA</name>
<evidence type="ECO:0000256" key="1">
    <source>
        <dbReference type="ARBA" id="ARBA00004651"/>
    </source>
</evidence>
<dbReference type="InterPro" id="IPR036259">
    <property type="entry name" value="MFS_trans_sf"/>
</dbReference>
<keyword evidence="9" id="KW-1185">Reference proteome</keyword>
<evidence type="ECO:0000256" key="6">
    <source>
        <dbReference type="SAM" id="Phobius"/>
    </source>
</evidence>
<dbReference type="PROSITE" id="PS50850">
    <property type="entry name" value="MFS"/>
    <property type="match status" value="1"/>
</dbReference>
<dbReference type="InterPro" id="IPR050189">
    <property type="entry name" value="MFS_Efflux_Transporters"/>
</dbReference>
<dbReference type="CDD" id="cd17324">
    <property type="entry name" value="MFS_NepI_like"/>
    <property type="match status" value="1"/>
</dbReference>
<gene>
    <name evidence="8" type="ORF">CLV51_1021208</name>
</gene>
<dbReference type="GO" id="GO:0005886">
    <property type="term" value="C:plasma membrane"/>
    <property type="evidence" value="ECO:0007669"/>
    <property type="project" value="UniProtKB-SubCell"/>
</dbReference>
<feature type="transmembrane region" description="Helical" evidence="6">
    <location>
        <begin position="122"/>
        <end position="142"/>
    </location>
</feature>
<accession>A0A2P8HQ52</accession>
<proteinExistence type="predicted"/>
<dbReference type="InterPro" id="IPR011701">
    <property type="entry name" value="MFS"/>
</dbReference>
<keyword evidence="4 6" id="KW-1133">Transmembrane helix</keyword>
<feature type="transmembrane region" description="Helical" evidence="6">
    <location>
        <begin position="286"/>
        <end position="305"/>
    </location>
</feature>
<evidence type="ECO:0000256" key="5">
    <source>
        <dbReference type="ARBA" id="ARBA00023136"/>
    </source>
</evidence>
<feature type="transmembrane region" description="Helical" evidence="6">
    <location>
        <begin position="256"/>
        <end position="274"/>
    </location>
</feature>
<dbReference type="AlphaFoldDB" id="A0A2P8HQ52"/>
<dbReference type="PANTHER" id="PTHR43124:SF8">
    <property type="entry name" value="INNER MEMBRANE TRANSPORT PROTEIN YDHP"/>
    <property type="match status" value="1"/>
</dbReference>
<protein>
    <submittedName>
        <fullName evidence="8">Putative MFS family arabinose efflux permease</fullName>
    </submittedName>
</protein>
<dbReference type="EMBL" id="PYAW01000002">
    <property type="protein sequence ID" value="PSL48341.1"/>
    <property type="molecule type" value="Genomic_DNA"/>
</dbReference>
<feature type="transmembrane region" description="Helical" evidence="6">
    <location>
        <begin position="345"/>
        <end position="367"/>
    </location>
</feature>
<keyword evidence="5 6" id="KW-0472">Membrane</keyword>
<dbReference type="Gene3D" id="1.20.1250.20">
    <property type="entry name" value="MFS general substrate transporter like domains"/>
    <property type="match status" value="1"/>
</dbReference>
<evidence type="ECO:0000256" key="2">
    <source>
        <dbReference type="ARBA" id="ARBA00022475"/>
    </source>
</evidence>
<organism evidence="8 9">
    <name type="scientific">Chitinophaga niastensis</name>
    <dbReference type="NCBI Taxonomy" id="536980"/>
    <lineage>
        <taxon>Bacteria</taxon>
        <taxon>Pseudomonadati</taxon>
        <taxon>Bacteroidota</taxon>
        <taxon>Chitinophagia</taxon>
        <taxon>Chitinophagales</taxon>
        <taxon>Chitinophagaceae</taxon>
        <taxon>Chitinophaga</taxon>
    </lineage>
</organism>
<feature type="transmembrane region" description="Helical" evidence="6">
    <location>
        <begin position="221"/>
        <end position="244"/>
    </location>
</feature>
<feature type="transmembrane region" description="Helical" evidence="6">
    <location>
        <begin position="53"/>
        <end position="78"/>
    </location>
</feature>
<feature type="transmembrane region" description="Helical" evidence="6">
    <location>
        <begin position="180"/>
        <end position="201"/>
    </location>
</feature>
<feature type="transmembrane region" description="Helical" evidence="6">
    <location>
        <begin position="90"/>
        <end position="116"/>
    </location>
</feature>
<feature type="transmembrane region" description="Helical" evidence="6">
    <location>
        <begin position="379"/>
        <end position="399"/>
    </location>
</feature>
<feature type="transmembrane region" description="Helical" evidence="6">
    <location>
        <begin position="20"/>
        <end position="47"/>
    </location>
</feature>
<feature type="transmembrane region" description="Helical" evidence="6">
    <location>
        <begin position="149"/>
        <end position="174"/>
    </location>
</feature>
<keyword evidence="3 6" id="KW-0812">Transmembrane</keyword>
<feature type="domain" description="Major facilitator superfamily (MFS) profile" evidence="7">
    <location>
        <begin position="24"/>
        <end position="403"/>
    </location>
</feature>
<dbReference type="SUPFAM" id="SSF103473">
    <property type="entry name" value="MFS general substrate transporter"/>
    <property type="match status" value="1"/>
</dbReference>
<dbReference type="RefSeq" id="WP_211301997.1">
    <property type="nucleotide sequence ID" value="NZ_PYAW01000002.1"/>
</dbReference>
<feature type="transmembrane region" description="Helical" evidence="6">
    <location>
        <begin position="311"/>
        <end position="333"/>
    </location>
</feature>
<dbReference type="Pfam" id="PF07690">
    <property type="entry name" value="MFS_1"/>
    <property type="match status" value="1"/>
</dbReference>
<dbReference type="PANTHER" id="PTHR43124">
    <property type="entry name" value="PURINE EFFLUX PUMP PBUE"/>
    <property type="match status" value="1"/>
</dbReference>
<comment type="subcellular location">
    <subcellularLocation>
        <location evidence="1">Cell membrane</location>
        <topology evidence="1">Multi-pass membrane protein</topology>
    </subcellularLocation>
</comment>
<evidence type="ECO:0000256" key="3">
    <source>
        <dbReference type="ARBA" id="ARBA00022692"/>
    </source>
</evidence>
<sequence>MKTANKIIPSVKTLGTAKSIMPAALWALTISAFGIGTTEFVIIGLLPTVAKNLAISIPAAGLLVSFYAIGVAVGAPIITALTNKIPRKQLLIYLMLLFIAGNVLAGIAPGFIPLVLARIITGFAHGVFFSVGATIAAAVVPVDKRASAIAIMFAGLTVAMATGVPLGTFIGQHFGWRSTFLGVAGLGVVELMANIFLLPDIQNDAVATIKEQFSALRNKKLVLAFLTTLFNYAGVFLVFTYLSPLLMEVTGILQDMVSIILLIYGIAIAVGNIAGGKLANKTPLKALIGMLILQAVVLLIFTFTAHYTTPAIITLFVIGALSFATVPASQLYVVQTSERSNPAIINVASAFNIASFNAGAALGAYAGGWVVSSALGLSAAPWAGAIFMLLAIGLALISYQADSIPEVRPNTGDSPVSALC</sequence>
<evidence type="ECO:0000259" key="7">
    <source>
        <dbReference type="PROSITE" id="PS50850"/>
    </source>
</evidence>
<reference evidence="8 9" key="1">
    <citation type="submission" date="2018-03" db="EMBL/GenBank/DDBJ databases">
        <title>Genomic Encyclopedia of Archaeal and Bacterial Type Strains, Phase II (KMG-II): from individual species to whole genera.</title>
        <authorList>
            <person name="Goeker M."/>
        </authorList>
    </citation>
    <scope>NUCLEOTIDE SEQUENCE [LARGE SCALE GENOMIC DNA]</scope>
    <source>
        <strain evidence="8 9">DSM 24859</strain>
    </source>
</reference>
<evidence type="ECO:0000313" key="8">
    <source>
        <dbReference type="EMBL" id="PSL48341.1"/>
    </source>
</evidence>
<evidence type="ECO:0000313" key="9">
    <source>
        <dbReference type="Proteomes" id="UP000240971"/>
    </source>
</evidence>
<evidence type="ECO:0000256" key="4">
    <source>
        <dbReference type="ARBA" id="ARBA00022989"/>
    </source>
</evidence>
<dbReference type="GO" id="GO:0022857">
    <property type="term" value="F:transmembrane transporter activity"/>
    <property type="evidence" value="ECO:0007669"/>
    <property type="project" value="InterPro"/>
</dbReference>
<dbReference type="PRINTS" id="PR01035">
    <property type="entry name" value="TCRTETA"/>
</dbReference>
<keyword evidence="2" id="KW-1003">Cell membrane</keyword>
<dbReference type="Proteomes" id="UP000240971">
    <property type="component" value="Unassembled WGS sequence"/>
</dbReference>